<evidence type="ECO:0000259" key="11">
    <source>
        <dbReference type="Pfam" id="PF03435"/>
    </source>
</evidence>
<keyword evidence="2 10" id="KW-0812">Transmembrane</keyword>
<evidence type="ECO:0000256" key="9">
    <source>
        <dbReference type="SAM" id="MobiDB-lite"/>
    </source>
</evidence>
<dbReference type="InterPro" id="IPR013210">
    <property type="entry name" value="LRR_N_plant-typ"/>
</dbReference>
<feature type="domain" description="Saccharopine dehydrogenase NADP binding" evidence="11">
    <location>
        <begin position="11"/>
        <end position="149"/>
    </location>
</feature>
<dbReference type="FunFam" id="3.40.50.720:FF:000455">
    <property type="entry name" value="Putative mitochondrial saccharopine dehydrogenase-like oxidoreductase"/>
    <property type="match status" value="1"/>
</dbReference>
<dbReference type="SUPFAM" id="SSF51735">
    <property type="entry name" value="NAD(P)-binding Rossmann-fold domains"/>
    <property type="match status" value="1"/>
</dbReference>
<comment type="caution">
    <text evidence="13">The sequence shown here is derived from an EMBL/GenBank/DDBJ whole genome shotgun (WGS) entry which is preliminary data.</text>
</comment>
<comment type="similarity">
    <text evidence="8">Belongs to the saccharopine dehydrogenase family.</text>
</comment>
<name>A0AAV5DSI0_ELECO</name>
<dbReference type="InterPro" id="IPR051276">
    <property type="entry name" value="Saccharopine_DH-like_oxidrdct"/>
</dbReference>
<dbReference type="InterPro" id="IPR005097">
    <property type="entry name" value="Sacchrp_dh_NADP-bd"/>
</dbReference>
<evidence type="ECO:0000313" key="14">
    <source>
        <dbReference type="Proteomes" id="UP001054889"/>
    </source>
</evidence>
<organism evidence="13 14">
    <name type="scientific">Eleusine coracana subsp. coracana</name>
    <dbReference type="NCBI Taxonomy" id="191504"/>
    <lineage>
        <taxon>Eukaryota</taxon>
        <taxon>Viridiplantae</taxon>
        <taxon>Streptophyta</taxon>
        <taxon>Embryophyta</taxon>
        <taxon>Tracheophyta</taxon>
        <taxon>Spermatophyta</taxon>
        <taxon>Magnoliopsida</taxon>
        <taxon>Liliopsida</taxon>
        <taxon>Poales</taxon>
        <taxon>Poaceae</taxon>
        <taxon>PACMAD clade</taxon>
        <taxon>Chloridoideae</taxon>
        <taxon>Cynodonteae</taxon>
        <taxon>Eleusininae</taxon>
        <taxon>Eleusine</taxon>
    </lineage>
</organism>
<dbReference type="Gene3D" id="3.80.10.10">
    <property type="entry name" value="Ribonuclease Inhibitor"/>
    <property type="match status" value="5"/>
</dbReference>
<dbReference type="InterPro" id="IPR003591">
    <property type="entry name" value="Leu-rich_rpt_typical-subtyp"/>
</dbReference>
<keyword evidence="6 10" id="KW-0472">Membrane</keyword>
<keyword evidence="7" id="KW-0325">Glycoprotein</keyword>
<dbReference type="InterPro" id="IPR036291">
    <property type="entry name" value="NAD(P)-bd_dom_sf"/>
</dbReference>
<dbReference type="GO" id="GO:0005739">
    <property type="term" value="C:mitochondrion"/>
    <property type="evidence" value="ECO:0007669"/>
    <property type="project" value="TreeGrafter"/>
</dbReference>
<dbReference type="SMART" id="SM00369">
    <property type="entry name" value="LRR_TYP"/>
    <property type="match status" value="7"/>
</dbReference>
<evidence type="ECO:0000256" key="2">
    <source>
        <dbReference type="ARBA" id="ARBA00022692"/>
    </source>
</evidence>
<dbReference type="Proteomes" id="UP001054889">
    <property type="component" value="Unassembled WGS sequence"/>
</dbReference>
<keyword evidence="3" id="KW-0732">Signal</keyword>
<feature type="transmembrane region" description="Helical" evidence="10">
    <location>
        <begin position="306"/>
        <end position="327"/>
    </location>
</feature>
<sequence length="1188" mass="127711">MAPPEPEVFDVVIFGASGFTGKYVIREALKFLSPSAASSSPIRSLAVAGRSRDRVGAALRWAAAPAPPPEDVPILIADSSDPASLAALASRARVVLSCAGPFRLHGHAVAAACAAAGADCLDISGEPEFMERVEADLHEVAARNGSLIVSACGFDSIPAELGFLFHSRQWEPPSAPLSVEAYVYLQSSKRIAGNIGTYESAVLGVANAGKLQALRRSRPRRPRPNIPGHPPPKGSLIEHSNPMGMWAMKLPSADTVVVKRTLSTVTEHPEGLPGTNESPDYTEHRKNFWASVKPAHFGVKITSRSLMVLVCFLFTGVFIGLLGHFSFGRSLLLKYPEFFTLGMFRKKGPTEEEVESASFKMWFVGRGFSDVAHASERGSKPDKEIITKVSGPEVGYITTPIVLVQCALVLLSQRGNLPKGGVYTPAAIFGPTDLQRRLQENGLSFEVLSTRALGSVGGFRLHSQYSHTEQEDESPGRQLTDKAALNTKPAWRNPNFTLGRIWNLDPSSLASLVHHAGSSGALVALARHPGTRCDASAAARALGSSSAEVVVIDVRGGVGNRTDEVEVLINLKRFLQENNTVKRGAYDAWPEWDSSPCGWRGVGCDADGRVTSLDLSGSSISGPAFGNFSRLTELAWLDLSENTLRGVGDINQCRGLVHLNLSRNLISGPLDMSGLIRLRTLDVSGNRLQGGIAANFPAICPDLVVFNVSTNMLTGNITGLFDDCGKLEYVDLSSNNFSGELWPGIARFRLLSVAKNSLTGSIPPATFREGCKLESLGVSTNQLTGEFPDSISNCANLGYLSLWGNGFTGVIPEGTGELPVLHTLILGNNMFDRHIPSNLGNCTKLQFLDISGNMFGGDLQDVFGRLASLKHLILHHNNFTGGIVASGLLQLPLLARLDLSFNDFSGVLPAEVADMKNLGYLILACNKFSGGIPSAYGRLAELQALDLSYNKLTGAIPVSIGNLSSLLWLMLAGNQLSGEIPPEIGNCTSLLWLDLADNQLTGKIPAEMAAIGRDPGPTFAKNRNDPSMLAGSGACQAMKRWFPASYHPFSFVYSVMTWENCRSIWDRILKGHGLFPICTNSSSPARSYVISGYILLSGNRLYGEIPPQIGEMRNLSLLHLDGNRLTGRLPPEIGQLPLVVLNVSRNNISGPIPSEIGRMRCLEMLDLSYNYLSGELKPACLSQPAQQV</sequence>
<evidence type="ECO:0000256" key="4">
    <source>
        <dbReference type="ARBA" id="ARBA00022737"/>
    </source>
</evidence>
<keyword evidence="4" id="KW-0677">Repeat</keyword>
<dbReference type="GO" id="GO:0005811">
    <property type="term" value="C:lipid droplet"/>
    <property type="evidence" value="ECO:0007669"/>
    <property type="project" value="TreeGrafter"/>
</dbReference>
<dbReference type="Pfam" id="PF03435">
    <property type="entry name" value="Sacchrp_dh_NADP"/>
    <property type="match status" value="1"/>
</dbReference>
<feature type="compositionally biased region" description="Pro residues" evidence="9">
    <location>
        <begin position="224"/>
        <end position="233"/>
    </location>
</feature>
<evidence type="ECO:0000256" key="1">
    <source>
        <dbReference type="ARBA" id="ARBA00022614"/>
    </source>
</evidence>
<evidence type="ECO:0000313" key="13">
    <source>
        <dbReference type="EMBL" id="GJN13283.1"/>
    </source>
</evidence>
<dbReference type="PRINTS" id="PR00019">
    <property type="entry name" value="LEURICHRPT"/>
</dbReference>
<dbReference type="GO" id="GO:0009247">
    <property type="term" value="P:glycolipid biosynthetic process"/>
    <property type="evidence" value="ECO:0007669"/>
    <property type="project" value="TreeGrafter"/>
</dbReference>
<keyword evidence="1" id="KW-0433">Leucine-rich repeat</keyword>
<reference evidence="13" key="1">
    <citation type="journal article" date="2018" name="DNA Res.">
        <title>Multiple hybrid de novo genome assembly of finger millet, an orphan allotetraploid crop.</title>
        <authorList>
            <person name="Hatakeyama M."/>
            <person name="Aluri S."/>
            <person name="Balachadran M.T."/>
            <person name="Sivarajan S.R."/>
            <person name="Patrignani A."/>
            <person name="Gruter S."/>
            <person name="Poveda L."/>
            <person name="Shimizu-Inatsugi R."/>
            <person name="Baeten J."/>
            <person name="Francoijs K.J."/>
            <person name="Nataraja K.N."/>
            <person name="Reddy Y.A.N."/>
            <person name="Phadnis S."/>
            <person name="Ravikumar R.L."/>
            <person name="Schlapbach R."/>
            <person name="Sreeman S.M."/>
            <person name="Shimizu K.K."/>
        </authorList>
    </citation>
    <scope>NUCLEOTIDE SEQUENCE</scope>
</reference>
<dbReference type="PANTHER" id="PTHR12286">
    <property type="entry name" value="SACCHAROPINE DEHYDROGENASE-LIKE OXIDOREDUCTASE"/>
    <property type="match status" value="1"/>
</dbReference>
<evidence type="ECO:0000256" key="10">
    <source>
        <dbReference type="SAM" id="Phobius"/>
    </source>
</evidence>
<dbReference type="SUPFAM" id="SSF52058">
    <property type="entry name" value="L domain-like"/>
    <property type="match status" value="3"/>
</dbReference>
<dbReference type="Gene3D" id="3.40.50.720">
    <property type="entry name" value="NAD(P)-binding Rossmann-like Domain"/>
    <property type="match status" value="1"/>
</dbReference>
<feature type="domain" description="Leucine-rich repeat-containing N-terminal plant-type" evidence="12">
    <location>
        <begin position="563"/>
        <end position="605"/>
    </location>
</feature>
<evidence type="ECO:0000256" key="8">
    <source>
        <dbReference type="ARBA" id="ARBA00038048"/>
    </source>
</evidence>
<accession>A0AAV5DSI0</accession>
<dbReference type="Pfam" id="PF08263">
    <property type="entry name" value="LRRNT_2"/>
    <property type="match status" value="1"/>
</dbReference>
<dbReference type="FunFam" id="3.80.10.10:FF:000691">
    <property type="entry name" value="Putative LRR receptor-like serine/threonine-protein kinase"/>
    <property type="match status" value="1"/>
</dbReference>
<dbReference type="GO" id="GO:0005886">
    <property type="term" value="C:plasma membrane"/>
    <property type="evidence" value="ECO:0007669"/>
    <property type="project" value="TreeGrafter"/>
</dbReference>
<dbReference type="EMBL" id="BQKI01000060">
    <property type="protein sequence ID" value="GJN13283.1"/>
    <property type="molecule type" value="Genomic_DNA"/>
</dbReference>
<dbReference type="PANTHER" id="PTHR12286:SF5">
    <property type="entry name" value="SACCHAROPINE DEHYDROGENASE-LIKE OXIDOREDUCTASE"/>
    <property type="match status" value="1"/>
</dbReference>
<dbReference type="InterPro" id="IPR032675">
    <property type="entry name" value="LRR_dom_sf"/>
</dbReference>
<dbReference type="Pfam" id="PF13855">
    <property type="entry name" value="LRR_8"/>
    <property type="match status" value="2"/>
</dbReference>
<proteinExistence type="inferred from homology"/>
<dbReference type="FunFam" id="3.80.10.10:FF:000041">
    <property type="entry name" value="LRR receptor-like serine/threonine-protein kinase ERECTA"/>
    <property type="match status" value="2"/>
</dbReference>
<evidence type="ECO:0000256" key="7">
    <source>
        <dbReference type="ARBA" id="ARBA00023180"/>
    </source>
</evidence>
<reference evidence="13" key="2">
    <citation type="submission" date="2021-12" db="EMBL/GenBank/DDBJ databases">
        <title>Resequencing data analysis of finger millet.</title>
        <authorList>
            <person name="Hatakeyama M."/>
            <person name="Aluri S."/>
            <person name="Balachadran M.T."/>
            <person name="Sivarajan S.R."/>
            <person name="Poveda L."/>
            <person name="Shimizu-Inatsugi R."/>
            <person name="Schlapbach R."/>
            <person name="Sreeman S.M."/>
            <person name="Shimizu K.K."/>
        </authorList>
    </citation>
    <scope>NUCLEOTIDE SEQUENCE</scope>
</reference>
<dbReference type="InterPro" id="IPR001611">
    <property type="entry name" value="Leu-rich_rpt"/>
</dbReference>
<dbReference type="Pfam" id="PF00560">
    <property type="entry name" value="LRR_1"/>
    <property type="match status" value="4"/>
</dbReference>
<evidence type="ECO:0000256" key="5">
    <source>
        <dbReference type="ARBA" id="ARBA00022989"/>
    </source>
</evidence>
<evidence type="ECO:0000256" key="6">
    <source>
        <dbReference type="ARBA" id="ARBA00023136"/>
    </source>
</evidence>
<gene>
    <name evidence="13" type="primary">ga31637</name>
    <name evidence="13" type="ORF">PR202_ga31637</name>
</gene>
<keyword evidence="14" id="KW-1185">Reference proteome</keyword>
<protein>
    <recommendedName>
        <fullName evidence="15">Leucine-rich repeat-containing N-terminal plant-type domain-containing protein</fullName>
    </recommendedName>
</protein>
<evidence type="ECO:0000256" key="3">
    <source>
        <dbReference type="ARBA" id="ARBA00022729"/>
    </source>
</evidence>
<feature type="region of interest" description="Disordered" evidence="9">
    <location>
        <begin position="213"/>
        <end position="237"/>
    </location>
</feature>
<evidence type="ECO:0008006" key="15">
    <source>
        <dbReference type="Google" id="ProtNLM"/>
    </source>
</evidence>
<keyword evidence="5 10" id="KW-1133">Transmembrane helix</keyword>
<feature type="compositionally biased region" description="Basic residues" evidence="9">
    <location>
        <begin position="213"/>
        <end position="223"/>
    </location>
</feature>
<evidence type="ECO:0000259" key="12">
    <source>
        <dbReference type="Pfam" id="PF08263"/>
    </source>
</evidence>
<dbReference type="AlphaFoldDB" id="A0AAV5DSI0"/>